<reference evidence="3" key="1">
    <citation type="journal article" date="2014" name="Proc. Natl. Acad. Sci. U.S.A.">
        <title>Extensive sampling of basidiomycete genomes demonstrates inadequacy of the white-rot/brown-rot paradigm for wood decay fungi.</title>
        <authorList>
            <person name="Riley R."/>
            <person name="Salamov A.A."/>
            <person name="Brown D.W."/>
            <person name="Nagy L.G."/>
            <person name="Floudas D."/>
            <person name="Held B.W."/>
            <person name="Levasseur A."/>
            <person name="Lombard V."/>
            <person name="Morin E."/>
            <person name="Otillar R."/>
            <person name="Lindquist E.A."/>
            <person name="Sun H."/>
            <person name="LaButti K.M."/>
            <person name="Schmutz J."/>
            <person name="Jabbour D."/>
            <person name="Luo H."/>
            <person name="Baker S.E."/>
            <person name="Pisabarro A.G."/>
            <person name="Walton J.D."/>
            <person name="Blanchette R.A."/>
            <person name="Henrissat B."/>
            <person name="Martin F."/>
            <person name="Cullen D."/>
            <person name="Hibbett D.S."/>
            <person name="Grigoriev I.V."/>
        </authorList>
    </citation>
    <scope>NUCLEOTIDE SEQUENCE [LARGE SCALE GENOMIC DNA]</scope>
    <source>
        <strain evidence="3">FD-172 SS1</strain>
    </source>
</reference>
<organism evidence="2 3">
    <name type="scientific">Botryobasidium botryosum (strain FD-172 SS1)</name>
    <dbReference type="NCBI Taxonomy" id="930990"/>
    <lineage>
        <taxon>Eukaryota</taxon>
        <taxon>Fungi</taxon>
        <taxon>Dikarya</taxon>
        <taxon>Basidiomycota</taxon>
        <taxon>Agaricomycotina</taxon>
        <taxon>Agaricomycetes</taxon>
        <taxon>Cantharellales</taxon>
        <taxon>Botryobasidiaceae</taxon>
        <taxon>Botryobasidium</taxon>
    </lineage>
</organism>
<keyword evidence="1" id="KW-0472">Membrane</keyword>
<accession>A0A067NDL2</accession>
<evidence type="ECO:0000313" key="3">
    <source>
        <dbReference type="Proteomes" id="UP000027195"/>
    </source>
</evidence>
<gene>
    <name evidence="2" type="ORF">BOTBODRAFT_214612</name>
</gene>
<dbReference type="HOGENOM" id="CLU_2196500_0_0_1"/>
<keyword evidence="1" id="KW-0812">Transmembrane</keyword>
<evidence type="ECO:0000313" key="2">
    <source>
        <dbReference type="EMBL" id="KDQ21836.1"/>
    </source>
</evidence>
<proteinExistence type="predicted"/>
<sequence>MTQVRNISIVVIAVVIGIDIVFSCGVMGGGTLANAGDAKCHSLYSLARRSRKPKLKMREAQRWVCNNRNKRCFATVRETRCPERTVHRFGDVDSDAPTRGGKLRLTAA</sequence>
<feature type="transmembrane region" description="Helical" evidence="1">
    <location>
        <begin position="7"/>
        <end position="33"/>
    </location>
</feature>
<name>A0A067NDL2_BOTB1</name>
<dbReference type="AlphaFoldDB" id="A0A067NDL2"/>
<protein>
    <submittedName>
        <fullName evidence="2">Uncharacterized protein</fullName>
    </submittedName>
</protein>
<evidence type="ECO:0000256" key="1">
    <source>
        <dbReference type="SAM" id="Phobius"/>
    </source>
</evidence>
<dbReference type="InParanoid" id="A0A067NDL2"/>
<dbReference type="Proteomes" id="UP000027195">
    <property type="component" value="Unassembled WGS sequence"/>
</dbReference>
<dbReference type="EMBL" id="KL198016">
    <property type="protein sequence ID" value="KDQ21836.1"/>
    <property type="molecule type" value="Genomic_DNA"/>
</dbReference>
<keyword evidence="3" id="KW-1185">Reference proteome</keyword>
<keyword evidence="1" id="KW-1133">Transmembrane helix</keyword>